<organism evidence="2 3">
    <name type="scientific">Ephemerocybe angulata</name>
    <dbReference type="NCBI Taxonomy" id="980116"/>
    <lineage>
        <taxon>Eukaryota</taxon>
        <taxon>Fungi</taxon>
        <taxon>Dikarya</taxon>
        <taxon>Basidiomycota</taxon>
        <taxon>Agaricomycotina</taxon>
        <taxon>Agaricomycetes</taxon>
        <taxon>Agaricomycetidae</taxon>
        <taxon>Agaricales</taxon>
        <taxon>Agaricineae</taxon>
        <taxon>Psathyrellaceae</taxon>
        <taxon>Ephemerocybe</taxon>
    </lineage>
</organism>
<proteinExistence type="predicted"/>
<evidence type="ECO:0000256" key="1">
    <source>
        <dbReference type="SAM" id="MobiDB-lite"/>
    </source>
</evidence>
<feature type="region of interest" description="Disordered" evidence="1">
    <location>
        <begin position="347"/>
        <end position="371"/>
    </location>
</feature>
<evidence type="ECO:0000313" key="3">
    <source>
        <dbReference type="Proteomes" id="UP000541558"/>
    </source>
</evidence>
<feature type="region of interest" description="Disordered" evidence="1">
    <location>
        <begin position="402"/>
        <end position="439"/>
    </location>
</feature>
<feature type="compositionally biased region" description="Polar residues" evidence="1">
    <location>
        <begin position="402"/>
        <end position="413"/>
    </location>
</feature>
<gene>
    <name evidence="2" type="ORF">D9611_003409</name>
</gene>
<reference evidence="2 3" key="1">
    <citation type="journal article" date="2020" name="ISME J.">
        <title>Uncovering the hidden diversity of litter-decomposition mechanisms in mushroom-forming fungi.</title>
        <authorList>
            <person name="Floudas D."/>
            <person name="Bentzer J."/>
            <person name="Ahren D."/>
            <person name="Johansson T."/>
            <person name="Persson P."/>
            <person name="Tunlid A."/>
        </authorList>
    </citation>
    <scope>NUCLEOTIDE SEQUENCE [LARGE SCALE GENOMIC DNA]</scope>
    <source>
        <strain evidence="2 3">CBS 175.51</strain>
    </source>
</reference>
<comment type="caution">
    <text evidence="2">The sequence shown here is derived from an EMBL/GenBank/DDBJ whole genome shotgun (WGS) entry which is preliminary data.</text>
</comment>
<dbReference type="AlphaFoldDB" id="A0A8H5FGY6"/>
<dbReference type="Proteomes" id="UP000541558">
    <property type="component" value="Unassembled WGS sequence"/>
</dbReference>
<evidence type="ECO:0000313" key="2">
    <source>
        <dbReference type="EMBL" id="KAF5336835.1"/>
    </source>
</evidence>
<feature type="compositionally biased region" description="Polar residues" evidence="1">
    <location>
        <begin position="347"/>
        <end position="357"/>
    </location>
</feature>
<accession>A0A8H5FGY6</accession>
<protein>
    <submittedName>
        <fullName evidence="2">Uncharacterized protein</fullName>
    </submittedName>
</protein>
<keyword evidence="3" id="KW-1185">Reference proteome</keyword>
<dbReference type="EMBL" id="JAACJK010000057">
    <property type="protein sequence ID" value="KAF5336835.1"/>
    <property type="molecule type" value="Genomic_DNA"/>
</dbReference>
<sequence>MMASTGPVEAPTAKTAKEIEDALAMPPPPPPVRSVVLEAEVNALHAALKNAVAQTGLVYKFHNIANESGVRNAQPPQSLTGALGREIEKYDQICDAMEAHILRAISVLQRDLAKEQEKKRKEEEEEAARLAEKQREIATTPEPMQEDESTQQTQPTTQNNSPISATHPTRRPSVISYSSLHRPAFPHKLDLSSVSFRLPSEDNSIIQSGLASPVTLAPKSARALGANELPPDFLSSFASSSSDSGNRPPDIDLTIPDDILPANGPVDLTAGGSSDKPIELDLDDDLDVAAMFGGSSGANANPDPAMQSSENIFSEGMGAAESTAASAMKDTDFFKQFEGNEELFSNLEQQGESSKGSDPQPEIAPGSMLDSFGTSTANAVTELGNIGDQAFDFNTIDLTNLDSSFNFPNQDQPNPELAFPVDFTMGDASESKEAGSSNA</sequence>
<feature type="region of interest" description="Disordered" evidence="1">
    <location>
        <begin position="235"/>
        <end position="276"/>
    </location>
</feature>
<feature type="compositionally biased region" description="Low complexity" evidence="1">
    <location>
        <begin position="150"/>
        <end position="162"/>
    </location>
</feature>
<name>A0A8H5FGY6_9AGAR</name>
<feature type="compositionally biased region" description="Low complexity" evidence="1">
    <location>
        <begin position="251"/>
        <end position="261"/>
    </location>
</feature>
<feature type="region of interest" description="Disordered" evidence="1">
    <location>
        <begin position="118"/>
        <end position="170"/>
    </location>
</feature>
<dbReference type="OrthoDB" id="3365514at2759"/>
<feature type="compositionally biased region" description="Basic and acidic residues" evidence="1">
    <location>
        <begin position="118"/>
        <end position="136"/>
    </location>
</feature>
<feature type="compositionally biased region" description="Low complexity" evidence="1">
    <location>
        <begin position="235"/>
        <end position="244"/>
    </location>
</feature>